<accession>A0AAN6XCG0</accession>
<organism evidence="2 3">
    <name type="scientific">Triangularia verruculosa</name>
    <dbReference type="NCBI Taxonomy" id="2587418"/>
    <lineage>
        <taxon>Eukaryota</taxon>
        <taxon>Fungi</taxon>
        <taxon>Dikarya</taxon>
        <taxon>Ascomycota</taxon>
        <taxon>Pezizomycotina</taxon>
        <taxon>Sordariomycetes</taxon>
        <taxon>Sordariomycetidae</taxon>
        <taxon>Sordariales</taxon>
        <taxon>Podosporaceae</taxon>
        <taxon>Triangularia</taxon>
    </lineage>
</organism>
<evidence type="ECO:0000313" key="2">
    <source>
        <dbReference type="EMBL" id="KAK4197969.1"/>
    </source>
</evidence>
<evidence type="ECO:0000313" key="3">
    <source>
        <dbReference type="Proteomes" id="UP001303160"/>
    </source>
</evidence>
<dbReference type="PANTHER" id="PTHR38847">
    <property type="match status" value="1"/>
</dbReference>
<dbReference type="InterPro" id="IPR025649">
    <property type="entry name" value="DUF4360"/>
</dbReference>
<reference evidence="2" key="2">
    <citation type="submission" date="2023-05" db="EMBL/GenBank/DDBJ databases">
        <authorList>
            <consortium name="Lawrence Berkeley National Laboratory"/>
            <person name="Steindorff A."/>
            <person name="Hensen N."/>
            <person name="Bonometti L."/>
            <person name="Westerberg I."/>
            <person name="Brannstrom I.O."/>
            <person name="Guillou S."/>
            <person name="Cros-Aarteil S."/>
            <person name="Calhoun S."/>
            <person name="Haridas S."/>
            <person name="Kuo A."/>
            <person name="Mondo S."/>
            <person name="Pangilinan J."/>
            <person name="Riley R."/>
            <person name="Labutti K."/>
            <person name="Andreopoulos B."/>
            <person name="Lipzen A."/>
            <person name="Chen C."/>
            <person name="Yanf M."/>
            <person name="Daum C."/>
            <person name="Ng V."/>
            <person name="Clum A."/>
            <person name="Ohm R."/>
            <person name="Martin F."/>
            <person name="Silar P."/>
            <person name="Natvig D."/>
            <person name="Lalanne C."/>
            <person name="Gautier V."/>
            <person name="Ament-Velasquez S.L."/>
            <person name="Kruys A."/>
            <person name="Hutchinson M.I."/>
            <person name="Powell A.J."/>
            <person name="Barry K."/>
            <person name="Miller A.N."/>
            <person name="Grigoriev I.V."/>
            <person name="Debuchy R."/>
            <person name="Gladieux P."/>
            <person name="Thoren M.H."/>
            <person name="Johannesson H."/>
        </authorList>
    </citation>
    <scope>NUCLEOTIDE SEQUENCE</scope>
    <source>
        <strain evidence="2">CBS 315.58</strain>
    </source>
</reference>
<dbReference type="EMBL" id="MU863953">
    <property type="protein sequence ID" value="KAK4197969.1"/>
    <property type="molecule type" value="Genomic_DNA"/>
</dbReference>
<name>A0AAN6XCG0_9PEZI</name>
<dbReference type="PANTHER" id="PTHR38847:SF1">
    <property type="entry name" value="PSEUDOURIDINE SYNTHASE RSUA_RLUA-LIKE DOMAIN-CONTAINING PROTEIN"/>
    <property type="match status" value="1"/>
</dbReference>
<protein>
    <submittedName>
        <fullName evidence="2">Uncharacterized protein</fullName>
    </submittedName>
</protein>
<dbReference type="Proteomes" id="UP001303160">
    <property type="component" value="Unassembled WGS sequence"/>
</dbReference>
<feature type="chain" id="PRO_5042922695" evidence="1">
    <location>
        <begin position="20"/>
        <end position="201"/>
    </location>
</feature>
<keyword evidence="3" id="KW-1185">Reference proteome</keyword>
<reference evidence="2" key="1">
    <citation type="journal article" date="2023" name="Mol. Phylogenet. Evol.">
        <title>Genome-scale phylogeny and comparative genomics of the fungal order Sordariales.</title>
        <authorList>
            <person name="Hensen N."/>
            <person name="Bonometti L."/>
            <person name="Westerberg I."/>
            <person name="Brannstrom I.O."/>
            <person name="Guillou S."/>
            <person name="Cros-Aarteil S."/>
            <person name="Calhoun S."/>
            <person name="Haridas S."/>
            <person name="Kuo A."/>
            <person name="Mondo S."/>
            <person name="Pangilinan J."/>
            <person name="Riley R."/>
            <person name="LaButti K."/>
            <person name="Andreopoulos B."/>
            <person name="Lipzen A."/>
            <person name="Chen C."/>
            <person name="Yan M."/>
            <person name="Daum C."/>
            <person name="Ng V."/>
            <person name="Clum A."/>
            <person name="Steindorff A."/>
            <person name="Ohm R.A."/>
            <person name="Martin F."/>
            <person name="Silar P."/>
            <person name="Natvig D.O."/>
            <person name="Lalanne C."/>
            <person name="Gautier V."/>
            <person name="Ament-Velasquez S.L."/>
            <person name="Kruys A."/>
            <person name="Hutchinson M.I."/>
            <person name="Powell A.J."/>
            <person name="Barry K."/>
            <person name="Miller A.N."/>
            <person name="Grigoriev I.V."/>
            <person name="Debuchy R."/>
            <person name="Gladieux P."/>
            <person name="Hiltunen Thoren M."/>
            <person name="Johannesson H."/>
        </authorList>
    </citation>
    <scope>NUCLEOTIDE SEQUENCE</scope>
    <source>
        <strain evidence="2">CBS 315.58</strain>
    </source>
</reference>
<feature type="signal peptide" evidence="1">
    <location>
        <begin position="1"/>
        <end position="19"/>
    </location>
</feature>
<keyword evidence="1" id="KW-0732">Signal</keyword>
<dbReference type="AlphaFoldDB" id="A0AAN6XCG0"/>
<proteinExistence type="predicted"/>
<gene>
    <name evidence="2" type="ORF">QBC40DRAFT_341589</name>
</gene>
<comment type="caution">
    <text evidence="2">The sequence shown here is derived from an EMBL/GenBank/DDBJ whole genome shotgun (WGS) entry which is preliminary data.</text>
</comment>
<evidence type="ECO:0000256" key="1">
    <source>
        <dbReference type="SAM" id="SignalP"/>
    </source>
</evidence>
<sequence length="201" mass="21874">MKLFPSLTLPLLASSQSLGEGTTFTMSAAGRGCLDKSSVSASMSRDGQRMTVTLHELNAYTGPGYAVSDKTQNCGLHLVFQPPNNNTQFALVENTYHGYTRLEPNITLALYSTFYPSYDASASTTTSISIEGSGAGQVFTRSVVVPESQYKWSRCGGPQGIWNLNERASLTSRVRDAEGRYGAEEGGPLTRQVRFIYRECS</sequence>
<dbReference type="Pfam" id="PF14273">
    <property type="entry name" value="DUF4360"/>
    <property type="match status" value="1"/>
</dbReference>